<protein>
    <recommendedName>
        <fullName evidence="10">Mortality factor 4-like protein 1</fullName>
    </recommendedName>
</protein>
<keyword evidence="4" id="KW-0007">Acetylation</keyword>
<keyword evidence="8" id="KW-0234">DNA repair</keyword>
<dbReference type="GO" id="GO:0006355">
    <property type="term" value="P:regulation of DNA-templated transcription"/>
    <property type="evidence" value="ECO:0007669"/>
    <property type="project" value="InterPro"/>
</dbReference>
<feature type="compositionally biased region" description="Low complexity" evidence="11">
    <location>
        <begin position="124"/>
        <end position="140"/>
    </location>
</feature>
<dbReference type="InterPro" id="IPR000953">
    <property type="entry name" value="Chromo/chromo_shadow_dom"/>
</dbReference>
<dbReference type="AlphaFoldDB" id="A0A553PF25"/>
<keyword evidence="14" id="KW-1185">Reference proteome</keyword>
<dbReference type="FunFam" id="2.30.30.140:FF:000024">
    <property type="entry name" value="Mortality factor 4-like protein 1"/>
    <property type="match status" value="1"/>
</dbReference>
<evidence type="ECO:0000256" key="1">
    <source>
        <dbReference type="ARBA" id="ARBA00004123"/>
    </source>
</evidence>
<dbReference type="OMA" id="GLQTYFD"/>
<feature type="region of interest" description="Disordered" evidence="11">
    <location>
        <begin position="116"/>
        <end position="221"/>
    </location>
</feature>
<dbReference type="SUPFAM" id="SSF54160">
    <property type="entry name" value="Chromo domain-like"/>
    <property type="match status" value="1"/>
</dbReference>
<evidence type="ECO:0000256" key="7">
    <source>
        <dbReference type="ARBA" id="ARBA00023172"/>
    </source>
</evidence>
<dbReference type="Proteomes" id="UP000318571">
    <property type="component" value="Chromosome 5"/>
</dbReference>
<evidence type="ECO:0000259" key="12">
    <source>
        <dbReference type="SMART" id="SM00298"/>
    </source>
</evidence>
<dbReference type="GO" id="GO:0006310">
    <property type="term" value="P:DNA recombination"/>
    <property type="evidence" value="ECO:0007669"/>
    <property type="project" value="UniProtKB-KW"/>
</dbReference>
<keyword evidence="7" id="KW-0233">DNA recombination</keyword>
<evidence type="ECO:0000256" key="5">
    <source>
        <dbReference type="ARBA" id="ARBA00023015"/>
    </source>
</evidence>
<dbReference type="GO" id="GO:0006325">
    <property type="term" value="P:chromatin organization"/>
    <property type="evidence" value="ECO:0007669"/>
    <property type="project" value="UniProtKB-KW"/>
</dbReference>
<name>A0A553PF25_TIGCA</name>
<dbReference type="Gene3D" id="1.10.274.30">
    <property type="entry name" value="MRG domain"/>
    <property type="match status" value="1"/>
</dbReference>
<comment type="caution">
    <text evidence="13">The sequence shown here is derived from an EMBL/GenBank/DDBJ whole genome shotgun (WGS) entry which is preliminary data.</text>
</comment>
<evidence type="ECO:0000256" key="8">
    <source>
        <dbReference type="ARBA" id="ARBA00023204"/>
    </source>
</evidence>
<feature type="region of interest" description="Disordered" evidence="11">
    <location>
        <begin position="1"/>
        <end position="22"/>
    </location>
</feature>
<dbReference type="SMART" id="SM00298">
    <property type="entry name" value="CHROMO"/>
    <property type="match status" value="1"/>
</dbReference>
<evidence type="ECO:0000256" key="10">
    <source>
        <dbReference type="ARBA" id="ARBA00071326"/>
    </source>
</evidence>
<dbReference type="GO" id="GO:0005634">
    <property type="term" value="C:nucleus"/>
    <property type="evidence" value="ECO:0007669"/>
    <property type="project" value="UniProtKB-SubCell"/>
</dbReference>
<dbReference type="InterPro" id="IPR026541">
    <property type="entry name" value="MRG_dom"/>
</dbReference>
<organism evidence="13 14">
    <name type="scientific">Tigriopus californicus</name>
    <name type="common">Marine copepod</name>
    <dbReference type="NCBI Taxonomy" id="6832"/>
    <lineage>
        <taxon>Eukaryota</taxon>
        <taxon>Metazoa</taxon>
        <taxon>Ecdysozoa</taxon>
        <taxon>Arthropoda</taxon>
        <taxon>Crustacea</taxon>
        <taxon>Multicrustacea</taxon>
        <taxon>Hexanauplia</taxon>
        <taxon>Copepoda</taxon>
        <taxon>Harpacticoida</taxon>
        <taxon>Harpacticidae</taxon>
        <taxon>Tigriopus</taxon>
    </lineage>
</organism>
<keyword evidence="9" id="KW-0539">Nucleus</keyword>
<evidence type="ECO:0000256" key="4">
    <source>
        <dbReference type="ARBA" id="ARBA00022990"/>
    </source>
</evidence>
<evidence type="ECO:0000256" key="3">
    <source>
        <dbReference type="ARBA" id="ARBA00022853"/>
    </source>
</evidence>
<keyword evidence="2" id="KW-0227">DNA damage</keyword>
<keyword evidence="5" id="KW-0805">Transcription regulation</keyword>
<dbReference type="InterPro" id="IPR008676">
    <property type="entry name" value="MRG"/>
</dbReference>
<evidence type="ECO:0000313" key="13">
    <source>
        <dbReference type="EMBL" id="TRY76280.1"/>
    </source>
</evidence>
<evidence type="ECO:0000256" key="11">
    <source>
        <dbReference type="SAM" id="MobiDB-lite"/>
    </source>
</evidence>
<dbReference type="EMBL" id="VCGU01000004">
    <property type="protein sequence ID" value="TRY76280.1"/>
    <property type="molecule type" value="Genomic_DNA"/>
</dbReference>
<feature type="compositionally biased region" description="Basic and acidic residues" evidence="11">
    <location>
        <begin position="163"/>
        <end position="186"/>
    </location>
</feature>
<comment type="subcellular location">
    <subcellularLocation>
        <location evidence="1">Nucleus</location>
    </subcellularLocation>
</comment>
<proteinExistence type="predicted"/>
<feature type="compositionally biased region" description="Low complexity" evidence="11">
    <location>
        <begin position="188"/>
        <end position="203"/>
    </location>
</feature>
<dbReference type="GO" id="GO:0006281">
    <property type="term" value="P:DNA repair"/>
    <property type="evidence" value="ECO:0007669"/>
    <property type="project" value="UniProtKB-KW"/>
</dbReference>
<dbReference type="PANTHER" id="PTHR10880:SF48">
    <property type="entry name" value="MORTALITY FACTOR 4 LIKE 2"/>
    <property type="match status" value="1"/>
</dbReference>
<keyword evidence="6" id="KW-0804">Transcription</keyword>
<dbReference type="InterPro" id="IPR038217">
    <property type="entry name" value="MRG_C_sf"/>
</dbReference>
<reference evidence="13 14" key="1">
    <citation type="journal article" date="2018" name="Nat. Ecol. Evol.">
        <title>Genomic signatures of mitonuclear coevolution across populations of Tigriopus californicus.</title>
        <authorList>
            <person name="Barreto F.S."/>
            <person name="Watson E.T."/>
            <person name="Lima T.G."/>
            <person name="Willett C.S."/>
            <person name="Edmands S."/>
            <person name="Li W."/>
            <person name="Burton R.S."/>
        </authorList>
    </citation>
    <scope>NUCLEOTIDE SEQUENCE [LARGE SCALE GENOMIC DNA]</scope>
    <source>
        <strain evidence="13 14">San Diego</strain>
    </source>
</reference>
<keyword evidence="3" id="KW-0156">Chromatin regulator</keyword>
<sequence>MPDPKLEKEPHGTHGGSTGNQGRFYEGEKVLCFHGPLIYEAKIQKVGKRDKQTKYFIHYHGWNKNWDEWVPEARMLKYSDSNLEKKRDLVKAHDATTKAKKMASKRKAEVLAAAAAGGPGNGAGEAAVPSSESSALSESATGDEPKAIVGQDVPSVPNPAPAEEIKKISTESDMKVPEGPVVEKKAPRTSSRKSATPTSTTAKKNAKRVQVSAKEAEDRQQEIAAPKVIERPDSTTVETEDQFYTKVEVRIKIPDELKPYLVDDWDYLSRQRKLVILPARITVDQVIQDYIRHKTKGGKNNQKESAILEVTSGLNEYFNVMLGSQLLYKFEREQHSDILKEHPDTPMSKIYGPIHLLRLFVKLGGMLTYTPLGEKSIQLLLYYIQDFLGHMKKNASTLFMIQDYGTASPEYHRRAL</sequence>
<evidence type="ECO:0000313" key="14">
    <source>
        <dbReference type="Proteomes" id="UP000318571"/>
    </source>
</evidence>
<dbReference type="STRING" id="6832.A0A553PF25"/>
<gene>
    <name evidence="13" type="ORF">TCAL_10216</name>
</gene>
<dbReference type="Gene3D" id="2.30.30.140">
    <property type="match status" value="1"/>
</dbReference>
<dbReference type="CDD" id="cd18983">
    <property type="entry name" value="CBD_MSL3_like"/>
    <property type="match status" value="1"/>
</dbReference>
<evidence type="ECO:0000256" key="6">
    <source>
        <dbReference type="ARBA" id="ARBA00023163"/>
    </source>
</evidence>
<dbReference type="Pfam" id="PF05712">
    <property type="entry name" value="MRG"/>
    <property type="match status" value="1"/>
</dbReference>
<feature type="compositionally biased region" description="Basic and acidic residues" evidence="11">
    <location>
        <begin position="1"/>
        <end position="12"/>
    </location>
</feature>
<dbReference type="Pfam" id="PF22732">
    <property type="entry name" value="MSL3_chromo-like"/>
    <property type="match status" value="1"/>
</dbReference>
<accession>A0A553PF25</accession>
<dbReference type="FunFam" id="1.10.274.30:FF:000001">
    <property type="entry name" value="Mortality factor 4-like protein 1"/>
    <property type="match status" value="1"/>
</dbReference>
<feature type="domain" description="Chromo" evidence="12">
    <location>
        <begin position="24"/>
        <end position="91"/>
    </location>
</feature>
<evidence type="ECO:0000256" key="2">
    <source>
        <dbReference type="ARBA" id="ARBA00022763"/>
    </source>
</evidence>
<dbReference type="InterPro" id="IPR016197">
    <property type="entry name" value="Chromo-like_dom_sf"/>
</dbReference>
<dbReference type="OrthoDB" id="124855at2759"/>
<evidence type="ECO:0000256" key="9">
    <source>
        <dbReference type="ARBA" id="ARBA00023242"/>
    </source>
</evidence>
<dbReference type="GO" id="GO:0035267">
    <property type="term" value="C:NuA4 histone acetyltransferase complex"/>
    <property type="evidence" value="ECO:0007669"/>
    <property type="project" value="TreeGrafter"/>
</dbReference>
<dbReference type="PANTHER" id="PTHR10880">
    <property type="entry name" value="MORTALITY FACTOR 4-LIKE PROTEIN"/>
    <property type="match status" value="1"/>
</dbReference>
<dbReference type="PROSITE" id="PS51640">
    <property type="entry name" value="MRG"/>
    <property type="match status" value="1"/>
</dbReference>
<dbReference type="InterPro" id="IPR053820">
    <property type="entry name" value="MSL3_chromo-like"/>
</dbReference>